<dbReference type="AlphaFoldDB" id="A0A9F2QZY5"/>
<dbReference type="InterPro" id="IPR028030">
    <property type="entry name" value="DUF4592"/>
</dbReference>
<feature type="compositionally biased region" description="Acidic residues" evidence="1">
    <location>
        <begin position="22"/>
        <end position="33"/>
    </location>
</feature>
<feature type="region of interest" description="Disordered" evidence="1">
    <location>
        <begin position="397"/>
        <end position="417"/>
    </location>
</feature>
<reference evidence="4" key="1">
    <citation type="submission" date="2025-08" db="UniProtKB">
        <authorList>
            <consortium name="RefSeq"/>
        </authorList>
    </citation>
    <scope>IDENTIFICATION</scope>
    <source>
        <tissue evidence="4">Liver</tissue>
    </source>
</reference>
<evidence type="ECO:0000259" key="2">
    <source>
        <dbReference type="Pfam" id="PF15262"/>
    </source>
</evidence>
<dbReference type="RefSeq" id="XP_007432096.1">
    <property type="nucleotide sequence ID" value="XM_007432034.2"/>
</dbReference>
<proteinExistence type="predicted"/>
<dbReference type="CTD" id="57481"/>
<dbReference type="InterPro" id="IPR026713">
    <property type="entry name" value="CRACD-like"/>
</dbReference>
<feature type="region of interest" description="Disordered" evidence="1">
    <location>
        <begin position="670"/>
        <end position="691"/>
    </location>
</feature>
<name>A0A9F2QZY5_PYTBI</name>
<dbReference type="KEGG" id="pbi:103061910"/>
<keyword evidence="3" id="KW-1185">Reference proteome</keyword>
<feature type="region of interest" description="Disordered" evidence="1">
    <location>
        <begin position="200"/>
        <end position="224"/>
    </location>
</feature>
<feature type="compositionally biased region" description="Polar residues" evidence="1">
    <location>
        <begin position="70"/>
        <end position="79"/>
    </location>
</feature>
<dbReference type="OMA" id="ACDRAVC"/>
<accession>A0A9F2QZY5</accession>
<feature type="compositionally biased region" description="Polar residues" evidence="1">
    <location>
        <begin position="586"/>
        <end position="616"/>
    </location>
</feature>
<feature type="region of interest" description="Disordered" evidence="1">
    <location>
        <begin position="586"/>
        <end position="628"/>
    </location>
</feature>
<feature type="region of interest" description="Disordered" evidence="1">
    <location>
        <begin position="814"/>
        <end position="835"/>
    </location>
</feature>
<feature type="region of interest" description="Disordered" evidence="1">
    <location>
        <begin position="932"/>
        <end position="962"/>
    </location>
</feature>
<organism evidence="3 4">
    <name type="scientific">Python bivittatus</name>
    <name type="common">Burmese python</name>
    <name type="synonym">Python molurus bivittatus</name>
    <dbReference type="NCBI Taxonomy" id="176946"/>
    <lineage>
        <taxon>Eukaryota</taxon>
        <taxon>Metazoa</taxon>
        <taxon>Chordata</taxon>
        <taxon>Craniata</taxon>
        <taxon>Vertebrata</taxon>
        <taxon>Euteleostomi</taxon>
        <taxon>Lepidosauria</taxon>
        <taxon>Squamata</taxon>
        <taxon>Bifurcata</taxon>
        <taxon>Unidentata</taxon>
        <taxon>Episquamata</taxon>
        <taxon>Toxicofera</taxon>
        <taxon>Serpentes</taxon>
        <taxon>Henophidia</taxon>
        <taxon>Pythonidae</taxon>
        <taxon>Python</taxon>
    </lineage>
</organism>
<feature type="domain" description="DUF4592" evidence="2">
    <location>
        <begin position="140"/>
        <end position="268"/>
    </location>
</feature>
<dbReference type="Proteomes" id="UP000695026">
    <property type="component" value="Unplaced"/>
</dbReference>
<gene>
    <name evidence="4" type="primary">KIAA1210</name>
</gene>
<feature type="region of interest" description="Disordered" evidence="1">
    <location>
        <begin position="20"/>
        <end position="40"/>
    </location>
</feature>
<dbReference type="PANTHER" id="PTHR47743:SF2">
    <property type="entry name" value="ACROSOMAL PROTEIN KIAA1210"/>
    <property type="match status" value="1"/>
</dbReference>
<evidence type="ECO:0000313" key="4">
    <source>
        <dbReference type="RefSeq" id="XP_007432096.1"/>
    </source>
</evidence>
<dbReference type="OrthoDB" id="8869651at2759"/>
<feature type="region of interest" description="Disordered" evidence="1">
    <location>
        <begin position="54"/>
        <end position="83"/>
    </location>
</feature>
<protein>
    <submittedName>
        <fullName evidence="4">Acrosomal protein KIAA1210 homolog</fullName>
    </submittedName>
</protein>
<dbReference type="GeneID" id="103061910"/>
<feature type="compositionally biased region" description="Polar residues" evidence="1">
    <location>
        <begin position="678"/>
        <end position="689"/>
    </location>
</feature>
<dbReference type="Pfam" id="PF15262">
    <property type="entry name" value="DUF4592"/>
    <property type="match status" value="1"/>
</dbReference>
<sequence length="983" mass="105720">MAGFYNCLKSNKDCITMTTSEEQPEALEGEETGDAFSRKKKSKFQTFKDFFAKKKKSKELPSPTEETKLKPSQSNSDISPPNLDSILLHWPAGTESNGSMGNQALSHDSLFLPEALCDVAGEAPSQENFPGKVKNFQLQQNLCLESPPVVITGKRMEDGATVSEDGGLTRSSLEISTLHDVLTISTTQVSNPVQHCSSLSLEETDSEGDQVVSESPSKHLSSLRPGSPASLLCHALPVDFDTPASPLGCLDTSAARHRIAMNPRKQKGLAKKSHPLPVEQMLQEQHLLEPDEGKTSDSKFLEEAAGQKKDWEGMLSRYAVNLNEDWTDNASPVTRTSEALPYSCSAGLHVDGTCVLISETQNLPETELQVSITKPCPSVPSSLINCKEGDKVEHEEMKGTWAPTDDQKPQSGPEVTENSESFHLKAKAIGLHRASPSALLENNVGKELEAEGIQIACSQRTDDRANVTKPARNRARACDRSVCGDTSVSLEADPVLYVPQLSSSALKVSSDAPKDLVHKNSLTVKEVGRRPSDMELQLSQGPVKPTDCFQGALSTLKVDPDRPMLLSAAGKKPYLLPELSCSVLSSSVRKPEDNTVQESGSLSSGRPSTVGSTEVASKTCPPVSSPVGVQLGNVITKEESKATEEMIKTQTKSTPAKPVRFTVAPAWQRSLSGGSSSVDNSCPRNSPTSPIRPELFEGISPLEAMSQISILNSPERLDRGDRNMAANLNSSTEEVQSCESPFGVKLRRTSSLLKYQTEHHRDPPKLVPLAASPPSSVKVEAKAPSSATSLQNLTTGAKGLVANSGTQEKNLLKAKPEGEGGTKQQASKPSEQIPVSLLGGPSFQPTWISVTKLKQQGFQGNAFAKGQKKKEEAVAKTQKEEVKLTSVSPLEKQVTLTSDNSPKKSGLHQHVRLLESKVPLKSAALAAKDGAVRIPPQEGPRVEKDPRSAPILPVASCSPTEPPWLSLAKKKAKAWSEMPQTVQ</sequence>
<dbReference type="PANTHER" id="PTHR47743">
    <property type="entry name" value="KIAA1210 / KIAA1211 FAMILY MEMBER"/>
    <property type="match status" value="1"/>
</dbReference>
<evidence type="ECO:0000313" key="3">
    <source>
        <dbReference type="Proteomes" id="UP000695026"/>
    </source>
</evidence>
<evidence type="ECO:0000256" key="1">
    <source>
        <dbReference type="SAM" id="MobiDB-lite"/>
    </source>
</evidence>